<dbReference type="InterPro" id="IPR036871">
    <property type="entry name" value="PX_dom_sf"/>
</dbReference>
<dbReference type="PANTHER" id="PTHR47112:SF1">
    <property type="entry name" value="PX DOMAIN-CONTAINING PROTEIN"/>
    <property type="match status" value="1"/>
</dbReference>
<reference evidence="5" key="2">
    <citation type="submission" date="2010-04" db="EMBL/GenBank/DDBJ databases">
        <authorList>
            <person name="Buell R."/>
            <person name="Hamilton J."/>
            <person name="Hostetler J."/>
        </authorList>
    </citation>
    <scope>NUCLEOTIDE SEQUENCE [LARGE SCALE GENOMIC DNA]</scope>
    <source>
        <strain evidence="5">DAOM:BR144</strain>
    </source>
</reference>
<dbReference type="EnsemblProtists" id="PYU1_T006234">
    <property type="protein sequence ID" value="PYU1_T006234"/>
    <property type="gene ID" value="PYU1_G006222"/>
</dbReference>
<dbReference type="PANTHER" id="PTHR47112">
    <property type="entry name" value="PX DOMAIN-CONTAINING PROTEIN"/>
    <property type="match status" value="1"/>
</dbReference>
<protein>
    <recommendedName>
        <fullName evidence="6">PX domain-containing protein</fullName>
    </recommendedName>
</protein>
<feature type="compositionally biased region" description="Acidic residues" evidence="1">
    <location>
        <begin position="173"/>
        <end position="186"/>
    </location>
</feature>
<dbReference type="SUPFAM" id="SSF54001">
    <property type="entry name" value="Cysteine proteinases"/>
    <property type="match status" value="1"/>
</dbReference>
<dbReference type="AlphaFoldDB" id="K3WMP2"/>
<dbReference type="PROSITE" id="PS50003">
    <property type="entry name" value="PH_DOMAIN"/>
    <property type="match status" value="1"/>
</dbReference>
<dbReference type="STRING" id="431595.K3WMP2"/>
<dbReference type="InterPro" id="IPR001849">
    <property type="entry name" value="PH_domain"/>
</dbReference>
<proteinExistence type="predicted"/>
<organism evidence="4 5">
    <name type="scientific">Globisporangium ultimum (strain ATCC 200006 / CBS 805.95 / DAOM BR144)</name>
    <name type="common">Pythium ultimum</name>
    <dbReference type="NCBI Taxonomy" id="431595"/>
    <lineage>
        <taxon>Eukaryota</taxon>
        <taxon>Sar</taxon>
        <taxon>Stramenopiles</taxon>
        <taxon>Oomycota</taxon>
        <taxon>Peronosporomycetes</taxon>
        <taxon>Pythiales</taxon>
        <taxon>Pythiaceae</taxon>
        <taxon>Globisporangium</taxon>
    </lineage>
</organism>
<feature type="domain" description="PH" evidence="2">
    <location>
        <begin position="7"/>
        <end position="148"/>
    </location>
</feature>
<evidence type="ECO:0000259" key="3">
    <source>
        <dbReference type="PROSITE" id="PS50195"/>
    </source>
</evidence>
<dbReference type="EMBL" id="GL376625">
    <property type="status" value="NOT_ANNOTATED_CDS"/>
    <property type="molecule type" value="Genomic_DNA"/>
</dbReference>
<reference evidence="4" key="3">
    <citation type="submission" date="2015-02" db="UniProtKB">
        <authorList>
            <consortium name="EnsemblProtists"/>
        </authorList>
    </citation>
    <scope>IDENTIFICATION</scope>
    <source>
        <strain evidence="4">DAOM BR144</strain>
    </source>
</reference>
<dbReference type="VEuPathDB" id="FungiDB:PYU1_G006222"/>
<dbReference type="Gene3D" id="3.30.1520.10">
    <property type="entry name" value="Phox-like domain"/>
    <property type="match status" value="1"/>
</dbReference>
<feature type="compositionally biased region" description="Polar residues" evidence="1">
    <location>
        <begin position="568"/>
        <end position="579"/>
    </location>
</feature>
<evidence type="ECO:0008006" key="6">
    <source>
        <dbReference type="Google" id="ProtNLM"/>
    </source>
</evidence>
<feature type="region of interest" description="Disordered" evidence="1">
    <location>
        <begin position="566"/>
        <end position="615"/>
    </location>
</feature>
<dbReference type="GO" id="GO:0035091">
    <property type="term" value="F:phosphatidylinositol binding"/>
    <property type="evidence" value="ECO:0007669"/>
    <property type="project" value="InterPro"/>
</dbReference>
<dbReference type="Proteomes" id="UP000019132">
    <property type="component" value="Unassembled WGS sequence"/>
</dbReference>
<name>K3WMP2_GLOUD</name>
<evidence type="ECO:0000256" key="1">
    <source>
        <dbReference type="SAM" id="MobiDB-lite"/>
    </source>
</evidence>
<evidence type="ECO:0000313" key="5">
    <source>
        <dbReference type="Proteomes" id="UP000019132"/>
    </source>
</evidence>
<feature type="region of interest" description="Disordered" evidence="1">
    <location>
        <begin position="169"/>
        <end position="218"/>
    </location>
</feature>
<keyword evidence="5" id="KW-1185">Reference proteome</keyword>
<feature type="compositionally biased region" description="Polar residues" evidence="1">
    <location>
        <begin position="202"/>
        <end position="211"/>
    </location>
</feature>
<dbReference type="InterPro" id="IPR001683">
    <property type="entry name" value="PX_dom"/>
</dbReference>
<accession>K3WMP2</accession>
<dbReference type="SMART" id="SM00312">
    <property type="entry name" value="PX"/>
    <property type="match status" value="1"/>
</dbReference>
<dbReference type="eggNOG" id="KOG2528">
    <property type="taxonomic scope" value="Eukaryota"/>
</dbReference>
<dbReference type="PROSITE" id="PS50195">
    <property type="entry name" value="PX"/>
    <property type="match status" value="1"/>
</dbReference>
<dbReference type="SUPFAM" id="SSF64268">
    <property type="entry name" value="PX domain"/>
    <property type="match status" value="1"/>
</dbReference>
<dbReference type="InterPro" id="IPR038765">
    <property type="entry name" value="Papain-like_cys_pep_sf"/>
</dbReference>
<reference evidence="5" key="1">
    <citation type="journal article" date="2010" name="Genome Biol.">
        <title>Genome sequence of the necrotrophic plant pathogen Pythium ultimum reveals original pathogenicity mechanisms and effector repertoire.</title>
        <authorList>
            <person name="Levesque C.A."/>
            <person name="Brouwer H."/>
            <person name="Cano L."/>
            <person name="Hamilton J.P."/>
            <person name="Holt C."/>
            <person name="Huitema E."/>
            <person name="Raffaele S."/>
            <person name="Robideau G.P."/>
            <person name="Thines M."/>
            <person name="Win J."/>
            <person name="Zerillo M.M."/>
            <person name="Beakes G.W."/>
            <person name="Boore J.L."/>
            <person name="Busam D."/>
            <person name="Dumas B."/>
            <person name="Ferriera S."/>
            <person name="Fuerstenberg S.I."/>
            <person name="Gachon C.M."/>
            <person name="Gaulin E."/>
            <person name="Govers F."/>
            <person name="Grenville-Briggs L."/>
            <person name="Horner N."/>
            <person name="Hostetler J."/>
            <person name="Jiang R.H."/>
            <person name="Johnson J."/>
            <person name="Krajaejun T."/>
            <person name="Lin H."/>
            <person name="Meijer H.J."/>
            <person name="Moore B."/>
            <person name="Morris P."/>
            <person name="Phuntmart V."/>
            <person name="Puiu D."/>
            <person name="Shetty J."/>
            <person name="Stajich J.E."/>
            <person name="Tripathy S."/>
            <person name="Wawra S."/>
            <person name="van West P."/>
            <person name="Whitty B.R."/>
            <person name="Coutinho P.M."/>
            <person name="Henrissat B."/>
            <person name="Martin F."/>
            <person name="Thomas P.D."/>
            <person name="Tyler B.M."/>
            <person name="De Vries R.P."/>
            <person name="Kamoun S."/>
            <person name="Yandell M."/>
            <person name="Tisserat N."/>
            <person name="Buell C.R."/>
        </authorList>
    </citation>
    <scope>NUCLEOTIDE SEQUENCE</scope>
    <source>
        <strain evidence="5">DAOM:BR144</strain>
    </source>
</reference>
<dbReference type="CDD" id="cd06093">
    <property type="entry name" value="PX_domain"/>
    <property type="match status" value="1"/>
</dbReference>
<dbReference type="Pfam" id="PF00787">
    <property type="entry name" value="PX"/>
    <property type="match status" value="1"/>
</dbReference>
<feature type="domain" description="PX" evidence="3">
    <location>
        <begin position="317"/>
        <end position="428"/>
    </location>
</feature>
<dbReference type="OMA" id="GARYDHA"/>
<dbReference type="InParanoid" id="K3WMP2"/>
<dbReference type="Gene3D" id="3.90.1720.10">
    <property type="entry name" value="endopeptidase domain like (from Nostoc punctiforme)"/>
    <property type="match status" value="1"/>
</dbReference>
<evidence type="ECO:0000313" key="4">
    <source>
        <dbReference type="EnsemblProtists" id="PYU1_T006234"/>
    </source>
</evidence>
<evidence type="ECO:0000259" key="2">
    <source>
        <dbReference type="PROSITE" id="PS50003"/>
    </source>
</evidence>
<dbReference type="SUPFAM" id="SSF50729">
    <property type="entry name" value="PH domain-like"/>
    <property type="match status" value="1"/>
</dbReference>
<feature type="compositionally biased region" description="Low complexity" evidence="1">
    <location>
        <begin position="580"/>
        <end position="592"/>
    </location>
</feature>
<dbReference type="HOGENOM" id="CLU_026961_0_0_1"/>
<sequence length="694" mass="76445">MALALANCLHQGKLRQFSAQYGGWLAINVALFGHALVMDPDGDAPRAAVTPRKRRNSVKAMWMELFAVASIVSVRKEDKPWSIDMDDSPALSPPAAARRSRRSSASEFISMGFGFTVVTTNPDQTFQFEAATEIEREEWIRCLLLARKLLGASASAQLSSDDPDAFYRFASSDSEDSNESDAEDDAASSKSDAKARGEPSLRSAQPLTNPHHTPIVKVNPGKHKAISLTILHITATNAAGERLEVTIPLSESSQEEISVKQIKLDAIQQLRNQLHHAHSDRWLSNEQRAIGYYISGIPARSIHLALLPVNTMPHPTIEVAIAATKNKVSDLSQKTYTTYTIDVSFSDVKWQLARRYKEFDALHAHLEDKYGHAPLPILPSKRLFTPLEGTFVDKRREQLENYLKQMVLHPLVGSDVLFLSFLGVVNTSRDRELSNNEKNVLHVTTLHQSLDCGDILLFSCRFGASVLQRKFTGAKYDHVGIVVPGASRNLLRIMEATSEGIQVYSLKARLMAYSREVSNVIAVRRIRAERTPEMVEQLRLFVERVEGNPYSILGILRSKGESERMVLATSTKSQSQATISSSGHSSDSDSSGSSGGSIASAPVSPAHQASSSFTADSKTKKRKYFCSSLAASTLKHVGWIHTHHSSSHFWPGSFEDGGEVEQYLANGVMMEPEAVIDCRIVEVGLATQEPKPTL</sequence>